<keyword evidence="1" id="KW-0472">Membrane</keyword>
<evidence type="ECO:0000313" key="4">
    <source>
        <dbReference type="WBParaSite" id="TCLT_0000002601-mRNA-1"/>
    </source>
</evidence>
<keyword evidence="1" id="KW-0812">Transmembrane</keyword>
<evidence type="ECO:0000256" key="1">
    <source>
        <dbReference type="SAM" id="Phobius"/>
    </source>
</evidence>
<evidence type="ECO:0000313" key="3">
    <source>
        <dbReference type="Proteomes" id="UP000276776"/>
    </source>
</evidence>
<gene>
    <name evidence="2" type="ORF">TCLT_LOCUS27</name>
</gene>
<dbReference type="WBParaSite" id="TCLT_0000002601-mRNA-1">
    <property type="protein sequence ID" value="TCLT_0000002601-mRNA-1"/>
    <property type="gene ID" value="TCLT_0000002601"/>
</dbReference>
<reference evidence="2 3" key="2">
    <citation type="submission" date="2018-11" db="EMBL/GenBank/DDBJ databases">
        <authorList>
            <consortium name="Pathogen Informatics"/>
        </authorList>
    </citation>
    <scope>NUCLEOTIDE SEQUENCE [LARGE SCALE GENOMIC DNA]</scope>
</reference>
<dbReference type="Proteomes" id="UP000276776">
    <property type="component" value="Unassembled WGS sequence"/>
</dbReference>
<sequence length="80" mass="9560">MHSWAFYAIFVWLINFCLPLSNANLSLLDDNSIERHWLLVPSYLIQDIDDEMYWNRLKRAAFRLGKKSVDIMKKARMRLG</sequence>
<proteinExistence type="predicted"/>
<accession>A0A0N5CJ38</accession>
<keyword evidence="3" id="KW-1185">Reference proteome</keyword>
<protein>
    <submittedName>
        <fullName evidence="2 4">Uncharacterized protein</fullName>
    </submittedName>
</protein>
<dbReference type="EMBL" id="UYYF01000002">
    <property type="protein sequence ID" value="VDM94839.1"/>
    <property type="molecule type" value="Genomic_DNA"/>
</dbReference>
<evidence type="ECO:0000313" key="2">
    <source>
        <dbReference type="EMBL" id="VDM94839.1"/>
    </source>
</evidence>
<dbReference type="AlphaFoldDB" id="A0A0N5CJ38"/>
<reference evidence="4" key="1">
    <citation type="submission" date="2017-02" db="UniProtKB">
        <authorList>
            <consortium name="WormBaseParasite"/>
        </authorList>
    </citation>
    <scope>IDENTIFICATION</scope>
</reference>
<organism evidence="4">
    <name type="scientific">Thelazia callipaeda</name>
    <name type="common">Oriental eyeworm</name>
    <name type="synonym">Parasitic nematode</name>
    <dbReference type="NCBI Taxonomy" id="103827"/>
    <lineage>
        <taxon>Eukaryota</taxon>
        <taxon>Metazoa</taxon>
        <taxon>Ecdysozoa</taxon>
        <taxon>Nematoda</taxon>
        <taxon>Chromadorea</taxon>
        <taxon>Rhabditida</taxon>
        <taxon>Spirurina</taxon>
        <taxon>Spiruromorpha</taxon>
        <taxon>Thelazioidea</taxon>
        <taxon>Thelaziidae</taxon>
        <taxon>Thelazia</taxon>
    </lineage>
</organism>
<feature type="transmembrane region" description="Helical" evidence="1">
    <location>
        <begin position="6"/>
        <end position="28"/>
    </location>
</feature>
<name>A0A0N5CJ38_THECL</name>
<keyword evidence="1" id="KW-1133">Transmembrane helix</keyword>